<feature type="transmembrane region" description="Helical" evidence="1">
    <location>
        <begin position="60"/>
        <end position="83"/>
    </location>
</feature>
<reference evidence="2 3" key="1">
    <citation type="submission" date="2020-04" db="EMBL/GenBank/DDBJ databases">
        <title>Description of novel Gluconacetobacter.</title>
        <authorList>
            <person name="Sombolestani A."/>
        </authorList>
    </citation>
    <scope>NUCLEOTIDE SEQUENCE [LARGE SCALE GENOMIC DNA]</scope>
    <source>
        <strain evidence="2 3">LMG 7603</strain>
    </source>
</reference>
<protein>
    <recommendedName>
        <fullName evidence="4">Phage holin family protein</fullName>
    </recommendedName>
</protein>
<dbReference type="AlphaFoldDB" id="A0A7W4I8N8"/>
<evidence type="ECO:0000313" key="2">
    <source>
        <dbReference type="EMBL" id="MBB2158251.1"/>
    </source>
</evidence>
<dbReference type="OMA" id="FAREHAM"/>
<name>A0A7W4I8N8_GLUDI</name>
<dbReference type="EMBL" id="JABEQG010000068">
    <property type="protein sequence ID" value="MBB2158251.1"/>
    <property type="molecule type" value="Genomic_DNA"/>
</dbReference>
<proteinExistence type="predicted"/>
<comment type="caution">
    <text evidence="2">The sequence shown here is derived from an EMBL/GenBank/DDBJ whole genome shotgun (WGS) entry which is preliminary data.</text>
</comment>
<keyword evidence="1" id="KW-0812">Transmembrane</keyword>
<evidence type="ECO:0000313" key="3">
    <source>
        <dbReference type="Proteomes" id="UP000550787"/>
    </source>
</evidence>
<dbReference type="RefSeq" id="WP_012225001.1">
    <property type="nucleotide sequence ID" value="NZ_JABEQG010000068.1"/>
</dbReference>
<keyword evidence="1" id="KW-0472">Membrane</keyword>
<organism evidence="2 3">
    <name type="scientific">Gluconacetobacter diazotrophicus</name>
    <name type="common">Acetobacter diazotrophicus</name>
    <dbReference type="NCBI Taxonomy" id="33996"/>
    <lineage>
        <taxon>Bacteria</taxon>
        <taxon>Pseudomonadati</taxon>
        <taxon>Pseudomonadota</taxon>
        <taxon>Alphaproteobacteria</taxon>
        <taxon>Acetobacterales</taxon>
        <taxon>Acetobacteraceae</taxon>
        <taxon>Gluconacetobacter</taxon>
    </lineage>
</organism>
<evidence type="ECO:0000256" key="1">
    <source>
        <dbReference type="SAM" id="Phobius"/>
    </source>
</evidence>
<keyword evidence="1" id="KW-1133">Transmembrane helix</keyword>
<gene>
    <name evidence="2" type="ORF">HLH33_18460</name>
</gene>
<dbReference type="Proteomes" id="UP000550787">
    <property type="component" value="Unassembled WGS sequence"/>
</dbReference>
<feature type="transmembrane region" description="Helical" evidence="1">
    <location>
        <begin position="29"/>
        <end position="54"/>
    </location>
</feature>
<evidence type="ECO:0008006" key="4">
    <source>
        <dbReference type="Google" id="ProtNLM"/>
    </source>
</evidence>
<sequence length="146" mass="15815">MRIAELGKATVQAELTVRRQMAVRIGRQAAFLVIAGVFGLLAVLSGHALLWAFAVQVLKFSVLWAAVLVFAVDAVMALLFLLLGRRSIMTPAEIRARFERDHAINELRQAMALTAVTTAVAGPVGRQAGRAIWHIVRSVFGGKGRV</sequence>
<accession>A0A7W4I8N8</accession>